<reference evidence="3" key="1">
    <citation type="submission" date="2021-11" db="EMBL/GenBank/DDBJ databases">
        <authorList>
            <person name="Herlambang A."/>
            <person name="Guo Y."/>
            <person name="Takashima Y."/>
            <person name="Nishizawa T."/>
        </authorList>
    </citation>
    <scope>NUCLEOTIDE SEQUENCE</scope>
    <source>
        <strain evidence="3">E1425</strain>
    </source>
</reference>
<dbReference type="InterPro" id="IPR053793">
    <property type="entry name" value="PB1-like"/>
</dbReference>
<organism evidence="3 4">
    <name type="scientific">Entomortierella parvispora</name>
    <dbReference type="NCBI Taxonomy" id="205924"/>
    <lineage>
        <taxon>Eukaryota</taxon>
        <taxon>Fungi</taxon>
        <taxon>Fungi incertae sedis</taxon>
        <taxon>Mucoromycota</taxon>
        <taxon>Mortierellomycotina</taxon>
        <taxon>Mortierellomycetes</taxon>
        <taxon>Mortierellales</taxon>
        <taxon>Mortierellaceae</taxon>
        <taxon>Entomortierella</taxon>
    </lineage>
</organism>
<feature type="domain" description="PB1" evidence="2">
    <location>
        <begin position="17"/>
        <end position="98"/>
    </location>
</feature>
<feature type="region of interest" description="Disordered" evidence="1">
    <location>
        <begin position="326"/>
        <end position="491"/>
    </location>
</feature>
<dbReference type="SUPFAM" id="SSF54277">
    <property type="entry name" value="CAD &amp; PB1 domains"/>
    <property type="match status" value="1"/>
</dbReference>
<dbReference type="Pfam" id="PF00564">
    <property type="entry name" value="PB1"/>
    <property type="match status" value="1"/>
</dbReference>
<evidence type="ECO:0000313" key="3">
    <source>
        <dbReference type="EMBL" id="GJJ78645.1"/>
    </source>
</evidence>
<dbReference type="PROSITE" id="PS51745">
    <property type="entry name" value="PB1"/>
    <property type="match status" value="1"/>
</dbReference>
<feature type="compositionally biased region" description="Low complexity" evidence="1">
    <location>
        <begin position="282"/>
        <end position="296"/>
    </location>
</feature>
<dbReference type="PANTHER" id="PTHR15335:SF7">
    <property type="entry name" value="PROTEIN TFG"/>
    <property type="match status" value="1"/>
</dbReference>
<proteinExistence type="predicted"/>
<feature type="compositionally biased region" description="Polar residues" evidence="1">
    <location>
        <begin position="476"/>
        <end position="491"/>
    </location>
</feature>
<feature type="compositionally biased region" description="Polar residues" evidence="1">
    <location>
        <begin position="206"/>
        <end position="240"/>
    </location>
</feature>
<dbReference type="PANTHER" id="PTHR15335">
    <property type="entry name" value="PROTEIN TFG"/>
    <property type="match status" value="1"/>
</dbReference>
<dbReference type="OrthoDB" id="1594986at2759"/>
<name>A0A9P3HKW8_9FUNG</name>
<feature type="compositionally biased region" description="Low complexity" evidence="1">
    <location>
        <begin position="326"/>
        <end position="396"/>
    </location>
</feature>
<evidence type="ECO:0000313" key="4">
    <source>
        <dbReference type="Proteomes" id="UP000827284"/>
    </source>
</evidence>
<dbReference type="Proteomes" id="UP000827284">
    <property type="component" value="Unassembled WGS sequence"/>
</dbReference>
<reference evidence="3" key="2">
    <citation type="journal article" date="2022" name="Microbiol. Resour. Announc.">
        <title>Whole-Genome Sequence of Entomortierella parvispora E1425, a Mucoromycotan Fungus Associated with Burkholderiaceae-Related Endosymbiotic Bacteria.</title>
        <authorList>
            <person name="Herlambang A."/>
            <person name="Guo Y."/>
            <person name="Takashima Y."/>
            <person name="Narisawa K."/>
            <person name="Ohta H."/>
            <person name="Nishizawa T."/>
        </authorList>
    </citation>
    <scope>NUCLEOTIDE SEQUENCE</scope>
    <source>
        <strain evidence="3">E1425</strain>
    </source>
</reference>
<dbReference type="InterPro" id="IPR000270">
    <property type="entry name" value="PB1_dom"/>
</dbReference>
<accession>A0A9P3HKW8</accession>
<feature type="compositionally biased region" description="Polar residues" evidence="1">
    <location>
        <begin position="454"/>
        <end position="468"/>
    </location>
</feature>
<dbReference type="Gene3D" id="3.10.20.90">
    <property type="entry name" value="Phosphatidylinositol 3-kinase Catalytic Subunit, Chain A, domain 1"/>
    <property type="match status" value="1"/>
</dbReference>
<evidence type="ECO:0000256" key="1">
    <source>
        <dbReference type="SAM" id="MobiDB-lite"/>
    </source>
</evidence>
<sequence length="491" mass="53992">MMASYEGLRKLTLGDKPVVIKFRCRGTNLRIPITQVPTLNELCFMVQRLFRADLSSDLDNLILRYEDEDGDLITILDDTDISHAISLSNLLKLTVNDKVTDPIVTPMEQLHTKLVGMNEGQTVAAVAAALEDLHSKIGLALQTIQMQHPSAIRSTGTGAGSGAGAGVGSGNLPEKIKSIESKPLVLSAESLDQLLDPQRNQIARQLSISSQTSSRQTALSPVASTPSVANHSLSNAANHLQQQQQQPQQPQPSVPSQPWTSQSHVGPNGNLPVASPIPTSAQGLQQSVQQPMQPVPQQQYNQGYLTQPLQQQQQQQNLQAPKQQLLQQAQLQQSHQQQPQQQQVPQQQVPQQQVPQQPYGQYPTTNQQQQPQMLPTQQQQQIPPTQQQQQPLHQQQAATAGYAPTQQQIQQQHPQSQPQLQQQQQQQHQQPPQQQQQQTPYMQPAYAPGAFVQHQYSGQVPAQFNSANADGGTNAFARSSSVYAPQQGVSR</sequence>
<gene>
    <name evidence="3" type="ORF">EMPS_11004</name>
</gene>
<dbReference type="EMBL" id="BQFW01000015">
    <property type="protein sequence ID" value="GJJ78645.1"/>
    <property type="molecule type" value="Genomic_DNA"/>
</dbReference>
<dbReference type="GO" id="GO:0070971">
    <property type="term" value="C:endoplasmic reticulum exit site"/>
    <property type="evidence" value="ECO:0007669"/>
    <property type="project" value="TreeGrafter"/>
</dbReference>
<feature type="compositionally biased region" description="Low complexity" evidence="1">
    <location>
        <begin position="404"/>
        <end position="444"/>
    </location>
</feature>
<dbReference type="SMART" id="SM00666">
    <property type="entry name" value="PB1"/>
    <property type="match status" value="1"/>
</dbReference>
<feature type="region of interest" description="Disordered" evidence="1">
    <location>
        <begin position="206"/>
        <end position="296"/>
    </location>
</feature>
<dbReference type="GO" id="GO:0042802">
    <property type="term" value="F:identical protein binding"/>
    <property type="evidence" value="ECO:0007669"/>
    <property type="project" value="InterPro"/>
</dbReference>
<dbReference type="InterPro" id="IPR033512">
    <property type="entry name" value="TFG"/>
</dbReference>
<keyword evidence="4" id="KW-1185">Reference proteome</keyword>
<dbReference type="AlphaFoldDB" id="A0A9P3HKW8"/>
<protein>
    <recommendedName>
        <fullName evidence="2">PB1 domain-containing protein</fullName>
    </recommendedName>
</protein>
<comment type="caution">
    <text evidence="3">The sequence shown here is derived from an EMBL/GenBank/DDBJ whole genome shotgun (WGS) entry which is preliminary data.</text>
</comment>
<dbReference type="GO" id="GO:0048208">
    <property type="term" value="P:COPII vesicle coating"/>
    <property type="evidence" value="ECO:0007669"/>
    <property type="project" value="InterPro"/>
</dbReference>
<evidence type="ECO:0000259" key="2">
    <source>
        <dbReference type="PROSITE" id="PS51745"/>
    </source>
</evidence>